<evidence type="ECO:0000313" key="19">
    <source>
        <dbReference type="EMBL" id="AKL82956.1"/>
    </source>
</evidence>
<dbReference type="AlphaFoldDB" id="A0A0G3F1J2"/>
<feature type="transmembrane region" description="Helical" evidence="12">
    <location>
        <begin position="137"/>
        <end position="155"/>
    </location>
</feature>
<proteinExistence type="inferred from homology"/>
<evidence type="ECO:0000256" key="9">
    <source>
        <dbReference type="ARBA" id="ARBA00023136"/>
    </source>
</evidence>
<sequence length="269" mass="30360">MTHLERSRHQQHPFHMVMPSPWPIVVSFALLSLALSTALTMHGYIGNMNMVYLALFVLLTSSILWFRDIVAEATYLGDHTMAVRKGINLGFLMFVLSEVLIFAGLFWAYFHSAMSPDVTLGACWPPVGIEAVQPTELPLLNTIILLSSGATVTYSHHALIAGNRNKALSGLLITFWLIVIFVTCQYIEYTNAAFTISDGVYGSVFYAGTGLHFLHMVMLAAMLGVNYWRMRNYHLTAGHHVGYETTIIYTHVLDVIWLFLYVVFYWWGV</sequence>
<comment type="subcellular location">
    <subcellularLocation>
        <location evidence="1">Mitochondrion inner membrane</location>
        <topology evidence="1">Multi-pass membrane protein</topology>
    </subcellularLocation>
</comment>
<evidence type="ECO:0000256" key="12">
    <source>
        <dbReference type="SAM" id="Phobius"/>
    </source>
</evidence>
<evidence type="ECO:0000313" key="14">
    <source>
        <dbReference type="EMBL" id="AKJ77240.1"/>
    </source>
</evidence>
<dbReference type="EMBL" id="MW367979">
    <property type="protein sequence ID" value="QTF75993.1"/>
    <property type="molecule type" value="Genomic_DNA"/>
</dbReference>
<evidence type="ECO:0000256" key="4">
    <source>
        <dbReference type="ARBA" id="ARBA00022692"/>
    </source>
</evidence>
<accession>A0A0G3F1J2</accession>
<dbReference type="Pfam" id="PF00510">
    <property type="entry name" value="COX3"/>
    <property type="match status" value="1"/>
</dbReference>
<dbReference type="EMBL" id="KR260477">
    <property type="protein sequence ID" value="AKJ77240.1"/>
    <property type="molecule type" value="Genomic_DNA"/>
</dbReference>
<dbReference type="GO" id="GO:0005743">
    <property type="term" value="C:mitochondrial inner membrane"/>
    <property type="evidence" value="ECO:0007669"/>
    <property type="project" value="UniProtKB-SubCell"/>
</dbReference>
<evidence type="ECO:0000256" key="8">
    <source>
        <dbReference type="ARBA" id="ARBA00023128"/>
    </source>
</evidence>
<evidence type="ECO:0000256" key="1">
    <source>
        <dbReference type="ARBA" id="ARBA00004448"/>
    </source>
</evidence>
<dbReference type="SUPFAM" id="SSF81452">
    <property type="entry name" value="Cytochrome c oxidase subunit III-like"/>
    <property type="match status" value="1"/>
</dbReference>
<dbReference type="VEuPathDB" id="FungiDB:Q0275"/>
<keyword evidence="5" id="KW-0999">Mitochondrion inner membrane</keyword>
<evidence type="ECO:0000313" key="23">
    <source>
        <dbReference type="EMBL" id="QTF75993.1"/>
    </source>
</evidence>
<evidence type="ECO:0000313" key="17">
    <source>
        <dbReference type="EMBL" id="AKL82785.1"/>
    </source>
</evidence>
<evidence type="ECO:0000313" key="18">
    <source>
        <dbReference type="EMBL" id="AKL82893.1"/>
    </source>
</evidence>
<keyword evidence="15" id="KW-0560">Oxidoreductase</keyword>
<geneLocation type="mitochondrion" evidence="14"/>
<reference evidence="14" key="2">
    <citation type="submission" date="2015-04" db="EMBL/GenBank/DDBJ databases">
        <title>Population structure of mitochondrial genomes in Saccharomyces cerevisiae.</title>
        <authorList>
            <person name="Wolters J.F."/>
            <person name="Chiu K."/>
            <person name="Fiumera H.L."/>
        </authorList>
    </citation>
    <scope>NUCLEOTIDE SEQUENCE</scope>
    <source>
        <strain evidence="14">NCYC3585</strain>
    </source>
</reference>
<keyword evidence="9 12" id="KW-0472">Membrane</keyword>
<dbReference type="EMBL" id="KP712784">
    <property type="protein sequence ID" value="AKL82785.1"/>
    <property type="molecule type" value="Genomic_DNA"/>
</dbReference>
<keyword evidence="7 12" id="KW-1133">Transmembrane helix</keyword>
<dbReference type="KEGG" id="sce:Q0275"/>
<dbReference type="SMR" id="A0A0G3F1J2"/>
<dbReference type="CDD" id="cd01665">
    <property type="entry name" value="Cyt_c_Oxidase_III"/>
    <property type="match status" value="1"/>
</dbReference>
<evidence type="ECO:0000313" key="16">
    <source>
        <dbReference type="EMBL" id="AKL82769.1"/>
    </source>
</evidence>
<keyword evidence="6" id="KW-1278">Translocase</keyword>
<comment type="catalytic activity">
    <reaction evidence="10">
        <text>4 Fe(II)-[cytochrome c] + O2 + 8 H(+)(in) = 4 Fe(III)-[cytochrome c] + 2 H2O + 4 H(+)(out)</text>
        <dbReference type="Rhea" id="RHEA:11436"/>
        <dbReference type="Rhea" id="RHEA-COMP:10350"/>
        <dbReference type="Rhea" id="RHEA-COMP:14399"/>
        <dbReference type="ChEBI" id="CHEBI:15377"/>
        <dbReference type="ChEBI" id="CHEBI:15378"/>
        <dbReference type="ChEBI" id="CHEBI:15379"/>
        <dbReference type="ChEBI" id="CHEBI:29033"/>
        <dbReference type="ChEBI" id="CHEBI:29034"/>
        <dbReference type="EC" id="7.1.1.9"/>
    </reaction>
    <physiologicalReaction direction="left-to-right" evidence="10">
        <dbReference type="Rhea" id="RHEA:11437"/>
    </physiologicalReaction>
</comment>
<comment type="similarity">
    <text evidence="2 11">Belongs to the cytochrome c oxidase subunit 3 family.</text>
</comment>
<evidence type="ECO:0000313" key="21">
    <source>
        <dbReference type="EMBL" id="AKL83096.1"/>
    </source>
</evidence>
<dbReference type="Gene3D" id="1.10.287.70">
    <property type="match status" value="1"/>
</dbReference>
<evidence type="ECO:0000256" key="10">
    <source>
        <dbReference type="ARBA" id="ARBA00049512"/>
    </source>
</evidence>
<dbReference type="PANTHER" id="PTHR11403:SF7">
    <property type="entry name" value="CYTOCHROME C OXIDASE SUBUNIT 3"/>
    <property type="match status" value="1"/>
</dbReference>
<dbReference type="FunFam" id="1.20.120.80:FF:000002">
    <property type="entry name" value="Cytochrome c oxidase subunit 3"/>
    <property type="match status" value="1"/>
</dbReference>
<evidence type="ECO:0000313" key="15">
    <source>
        <dbReference type="EMBL" id="AKL82737.1"/>
    </source>
</evidence>
<evidence type="ECO:0000259" key="13">
    <source>
        <dbReference type="PROSITE" id="PS50253"/>
    </source>
</evidence>
<dbReference type="EMDB" id="EMD-0004"/>
<dbReference type="EMBL" id="KP712791">
    <property type="protein sequence ID" value="AKL82893.1"/>
    <property type="molecule type" value="Genomic_DNA"/>
</dbReference>
<dbReference type="GO" id="GO:0006123">
    <property type="term" value="P:mitochondrial electron transport, cytochrome c to oxygen"/>
    <property type="evidence" value="ECO:0007669"/>
    <property type="project" value="TreeGrafter"/>
</dbReference>
<name>A0A0G3F1J2_YEASX</name>
<evidence type="ECO:0000313" key="20">
    <source>
        <dbReference type="EMBL" id="AKL83080.1"/>
    </source>
</evidence>
<evidence type="ECO:0000256" key="7">
    <source>
        <dbReference type="ARBA" id="ARBA00022989"/>
    </source>
</evidence>
<dbReference type="EMBL" id="KP712803">
    <property type="protein sequence ID" value="AKL83080.1"/>
    <property type="molecule type" value="Genomic_DNA"/>
</dbReference>
<feature type="transmembrane region" description="Helical" evidence="12">
    <location>
        <begin position="246"/>
        <end position="267"/>
    </location>
</feature>
<feature type="transmembrane region" description="Helical" evidence="12">
    <location>
        <begin position="50"/>
        <end position="66"/>
    </location>
</feature>
<dbReference type="FunFam" id="1.10.287.70:FF:000082">
    <property type="entry name" value="Cytochrome c oxidase subunit 3"/>
    <property type="match status" value="1"/>
</dbReference>
<keyword evidence="8 11" id="KW-0496">Mitochondrion</keyword>
<dbReference type="GO" id="GO:0004129">
    <property type="term" value="F:cytochrome-c oxidase activity"/>
    <property type="evidence" value="ECO:0007669"/>
    <property type="project" value="UniProtKB-EC"/>
</dbReference>
<comment type="function">
    <text evidence="11">Component of the cytochrome c oxidase, the last enzyme in the mitochondrial electron transport chain which drives oxidative phosphorylation. The respiratory chain contains 3 multisubunit complexes succinate dehydrogenase (complex II, CII), ubiquinol-cytochrome c oxidoreductase (cytochrome b-c1 complex, complex III, CIII) and cytochrome c oxidase (complex IV, CIV), that cooperate to transfer electrons derived from NADH and succinate to molecular oxygen, creating an electrochemical gradient over the inner membrane that drives transmembrane transport and the ATP synthase. Cytochrome c oxidase is the component of the respiratory chain that catalyzes the reduction of oxygen to water. Electrons originating from reduced cytochrome c in the intermembrane space (IMS) are transferred via the dinuclear copper A center (CU(A)) of subunit 2 and heme A of subunit 1 to the active site in subunit 1, a binuclear center (BNC) formed by heme A3 and copper B (CU(B)). The BNC reduces molecular oxygen to 2 water molecules using 4 electrons from cytochrome c in the IMS and 4 protons from the mitochondrial matrix.</text>
</comment>
<protein>
    <recommendedName>
        <fullName evidence="3 11">Cytochrome c oxidase subunit 3</fullName>
    </recommendedName>
</protein>
<evidence type="ECO:0000256" key="2">
    <source>
        <dbReference type="ARBA" id="ARBA00010581"/>
    </source>
</evidence>
<dbReference type="PROSITE" id="PS50253">
    <property type="entry name" value="COX3"/>
    <property type="match status" value="1"/>
</dbReference>
<feature type="domain" description="Heme-copper oxidase subunit III family profile" evidence="13">
    <location>
        <begin position="10"/>
        <end position="269"/>
    </location>
</feature>
<feature type="transmembrane region" description="Helical" evidence="12">
    <location>
        <begin position="200"/>
        <end position="225"/>
    </location>
</feature>
<dbReference type="EMBL" id="KP712804">
    <property type="protein sequence ID" value="AKL83096.1"/>
    <property type="molecule type" value="Genomic_DNA"/>
</dbReference>
<dbReference type="InterPro" id="IPR000298">
    <property type="entry name" value="Cyt_c_oxidase-like_su3"/>
</dbReference>
<reference evidence="23" key="3">
    <citation type="submission" date="2020-12" db="EMBL/GenBank/DDBJ databases">
        <title>Mitochondrial DNA Duplication, Recombination and Introgression during Speciation by Hybridization.</title>
        <authorList>
            <person name="Bagelova Polakova S."/>
            <person name="Smolejova M."/>
            <person name="Sulo P."/>
        </authorList>
    </citation>
    <scope>NUCLEOTIDE SEQUENCE</scope>
    <source>
        <strain evidence="23">CCY 21-4-96</strain>
    </source>
</reference>
<reference evidence="15" key="1">
    <citation type="journal article" date="2015" name="G3 (Bethesda)">
        <title>A Dynamic Mobile DNA Family in the Yeast Mitochondrial Genome.</title>
        <authorList>
            <person name="Wu B."/>
            <person name="Hao W."/>
        </authorList>
    </citation>
    <scope>NUCLEOTIDE SEQUENCE</scope>
    <source>
        <strain evidence="15">DBVPG1106</strain>
        <strain evidence="20">DBVPG1788</strain>
        <strain evidence="17">DBVPG6765</strain>
        <strain evidence="18">L1528</strain>
        <strain evidence="21">UWOPS03-461.4</strain>
        <strain evidence="16">UWOPS83-787.3</strain>
        <strain evidence="22">UWOPS87-2421</strain>
        <strain evidence="19">YPS128</strain>
    </source>
</reference>
<dbReference type="InterPro" id="IPR013833">
    <property type="entry name" value="Cyt_c_oxidase_su3_a-hlx"/>
</dbReference>
<dbReference type="EMBL" id="KP712781">
    <property type="protein sequence ID" value="AKL82737.1"/>
    <property type="molecule type" value="Genomic_DNA"/>
</dbReference>
<organism evidence="14">
    <name type="scientific">Saccharomyces cerevisiae</name>
    <name type="common">Baker's yeast</name>
    <dbReference type="NCBI Taxonomy" id="4932"/>
    <lineage>
        <taxon>Eukaryota</taxon>
        <taxon>Fungi</taxon>
        <taxon>Dikarya</taxon>
        <taxon>Ascomycota</taxon>
        <taxon>Saccharomycotina</taxon>
        <taxon>Saccharomycetes</taxon>
        <taxon>Saccharomycetales</taxon>
        <taxon>Saccharomycetaceae</taxon>
        <taxon>Saccharomyces</taxon>
    </lineage>
</organism>
<evidence type="ECO:0000256" key="5">
    <source>
        <dbReference type="ARBA" id="ARBA00022792"/>
    </source>
</evidence>
<dbReference type="PANTHER" id="PTHR11403">
    <property type="entry name" value="CYTOCHROME C OXIDASE SUBUNIT III"/>
    <property type="match status" value="1"/>
</dbReference>
<dbReference type="InterPro" id="IPR024791">
    <property type="entry name" value="Cyt_c/ubiquinol_Oxase_su3"/>
</dbReference>
<gene>
    <name evidence="14" type="primary">cox3</name>
</gene>
<dbReference type="Gene3D" id="1.20.120.80">
    <property type="entry name" value="Cytochrome c oxidase, subunit III, four-helix bundle"/>
    <property type="match status" value="1"/>
</dbReference>
<feature type="transmembrane region" description="Helical" evidence="12">
    <location>
        <begin position="21"/>
        <end position="44"/>
    </location>
</feature>
<evidence type="ECO:0000256" key="3">
    <source>
        <dbReference type="ARBA" id="ARBA00015944"/>
    </source>
</evidence>
<evidence type="ECO:0000256" key="6">
    <source>
        <dbReference type="ARBA" id="ARBA00022967"/>
    </source>
</evidence>
<evidence type="ECO:0000313" key="22">
    <source>
        <dbReference type="EMBL" id="AKL83116.1"/>
    </source>
</evidence>
<evidence type="ECO:0000256" key="11">
    <source>
        <dbReference type="RuleBase" id="RU003375"/>
    </source>
</evidence>
<feature type="transmembrane region" description="Helical" evidence="12">
    <location>
        <begin position="87"/>
        <end position="110"/>
    </location>
</feature>
<dbReference type="InterPro" id="IPR033945">
    <property type="entry name" value="Cyt_c_oxase_su3_dom"/>
</dbReference>
<dbReference type="EMBL" id="KP712795">
    <property type="protein sequence ID" value="AKL82956.1"/>
    <property type="molecule type" value="Genomic_DNA"/>
</dbReference>
<dbReference type="EMBL" id="KP712805">
    <property type="protein sequence ID" value="AKL83116.1"/>
    <property type="molecule type" value="Genomic_DNA"/>
</dbReference>
<dbReference type="GO" id="GO:0016491">
    <property type="term" value="F:oxidoreductase activity"/>
    <property type="evidence" value="ECO:0007669"/>
    <property type="project" value="UniProtKB-KW"/>
</dbReference>
<dbReference type="EMBL" id="KP712783">
    <property type="protein sequence ID" value="AKL82769.1"/>
    <property type="molecule type" value="Genomic_DNA"/>
</dbReference>
<dbReference type="InterPro" id="IPR035973">
    <property type="entry name" value="Cyt_c_oxidase_su3-like_sf"/>
</dbReference>
<dbReference type="GO" id="GO:0045277">
    <property type="term" value="C:respiratory chain complex IV"/>
    <property type="evidence" value="ECO:0007669"/>
    <property type="project" value="UniProtKB-ARBA"/>
</dbReference>
<keyword evidence="4 11" id="KW-0812">Transmembrane</keyword>
<feature type="transmembrane region" description="Helical" evidence="12">
    <location>
        <begin position="167"/>
        <end position="188"/>
    </location>
</feature>